<dbReference type="Proteomes" id="UP000578112">
    <property type="component" value="Unassembled WGS sequence"/>
</dbReference>
<reference evidence="1 2" key="1">
    <citation type="submission" date="2020-08" db="EMBL/GenBank/DDBJ databases">
        <title>Sequencing the genomes of 1000 actinobacteria strains.</title>
        <authorList>
            <person name="Klenk H.-P."/>
        </authorList>
    </citation>
    <scope>NUCLEOTIDE SEQUENCE [LARGE SCALE GENOMIC DNA]</scope>
    <source>
        <strain evidence="1 2">DSM 43149</strain>
    </source>
</reference>
<proteinExistence type="predicted"/>
<evidence type="ECO:0000313" key="2">
    <source>
        <dbReference type="Proteomes" id="UP000578112"/>
    </source>
</evidence>
<comment type="caution">
    <text evidence="1">The sequence shown here is derived from an EMBL/GenBank/DDBJ whole genome shotgun (WGS) entry which is preliminary data.</text>
</comment>
<name>A0A7W7HZX2_9ACTN</name>
<dbReference type="InterPro" id="IPR043137">
    <property type="entry name" value="GGT_ssub_C"/>
</dbReference>
<organism evidence="1 2">
    <name type="scientific">Actinoplanes digitatis</name>
    <dbReference type="NCBI Taxonomy" id="1868"/>
    <lineage>
        <taxon>Bacteria</taxon>
        <taxon>Bacillati</taxon>
        <taxon>Actinomycetota</taxon>
        <taxon>Actinomycetes</taxon>
        <taxon>Micromonosporales</taxon>
        <taxon>Micromonosporaceae</taxon>
        <taxon>Actinoplanes</taxon>
    </lineage>
</organism>
<dbReference type="InterPro" id="IPR029055">
    <property type="entry name" value="Ntn_hydrolases_N"/>
</dbReference>
<dbReference type="PRINTS" id="PR01210">
    <property type="entry name" value="GGTRANSPTASE"/>
</dbReference>
<dbReference type="InterPro" id="IPR052896">
    <property type="entry name" value="GGT-like_enzyme"/>
</dbReference>
<dbReference type="EMBL" id="JACHNH010000001">
    <property type="protein sequence ID" value="MBB4763839.1"/>
    <property type="molecule type" value="Genomic_DNA"/>
</dbReference>
<dbReference type="Gene3D" id="3.60.20.40">
    <property type="match status" value="1"/>
</dbReference>
<dbReference type="PANTHER" id="PTHR43881">
    <property type="entry name" value="GAMMA-GLUTAMYLTRANSPEPTIDASE (AFU_ORTHOLOGUE AFUA_4G13580)"/>
    <property type="match status" value="1"/>
</dbReference>
<dbReference type="AlphaFoldDB" id="A0A7W7HZX2"/>
<evidence type="ECO:0000313" key="1">
    <source>
        <dbReference type="EMBL" id="MBB4763839.1"/>
    </source>
</evidence>
<keyword evidence="2" id="KW-1185">Reference proteome</keyword>
<protein>
    <submittedName>
        <fullName evidence="1">Gamma-glutamyltranspeptidase</fullName>
    </submittedName>
</protein>
<dbReference type="PANTHER" id="PTHR43881:SF5">
    <property type="entry name" value="GAMMA-GLUTAMYLTRANSPEPTIDASE"/>
    <property type="match status" value="1"/>
</dbReference>
<dbReference type="RefSeq" id="WP_184995093.1">
    <property type="nucleotide sequence ID" value="NZ_BOMK01000041.1"/>
</dbReference>
<gene>
    <name evidence="1" type="ORF">BJ971_004395</name>
</gene>
<accession>A0A7W7HZX2</accession>
<sequence length="486" mass="48322">MSGDVALAAPHPAAVEAGRAAVAAGGNALDAALAAAAALTVVYPHQCSIGGDLTAVVRPAGGGARAVLSLGAAAAAIDVDALRAGGATAMPERGPSTVTVPGVVAGWAAVAALGARLGWAERLRPAIALARDGAPVSAGLARAIRGGRAVIDADPGLSAVFGDAREGTLLTQPALAGSLRELAGDWNDLYTGPLGLRLAAGLRRLGSPLTAADLAAHRAETTDPLTAYAHGAEWAAAPPPSQGATFLAVLGSDRRLAAAWRARSARDALLGDPRTGPVDLPGLLLRDARPAHPVAPGRRPTGDTVAVTAVGADGTAVSLIQSVFDSFGAGLLEPDTGIVLHSRGSMFSLDPAHPGRLAPGSRPPHTLCPTVAVAGDTVVALGCQGGLSQPWILAQVAADALTAADPAELVRRPRWIIDGGDRPRLVLEPGVPGADGLAAEAASLGLAVTTTAAPHDRAGHVQLARLRDGVPDAGSDPRADGIAAVF</sequence>
<dbReference type="SUPFAM" id="SSF56235">
    <property type="entry name" value="N-terminal nucleophile aminohydrolases (Ntn hydrolases)"/>
    <property type="match status" value="1"/>
</dbReference>
<dbReference type="Pfam" id="PF01019">
    <property type="entry name" value="G_glu_transpept"/>
    <property type="match status" value="2"/>
</dbReference>